<reference evidence="2" key="1">
    <citation type="submission" date="2008-12" db="EMBL/GenBank/DDBJ databases">
        <title>Medicago truncatula full length cdna cloning project.</title>
        <authorList>
            <person name="Moskal W."/>
            <person name="Chan A."/>
            <person name="Cheung F."/>
            <person name="Xiao Y."/>
            <person name="Town C.D."/>
        </authorList>
    </citation>
    <scope>NUCLEOTIDE SEQUENCE</scope>
</reference>
<name>B7FFT8_MEDTR</name>
<dbReference type="EMBL" id="BT050858">
    <property type="protein sequence ID" value="ACJ83527.1"/>
    <property type="molecule type" value="mRNA"/>
</dbReference>
<feature type="non-terminal residue" evidence="2">
    <location>
        <position position="56"/>
    </location>
</feature>
<proteinExistence type="evidence at transcript level"/>
<organism evidence="2">
    <name type="scientific">Medicago truncatula</name>
    <name type="common">Barrel medic</name>
    <name type="synonym">Medicago tribuloides</name>
    <dbReference type="NCBI Taxonomy" id="3880"/>
    <lineage>
        <taxon>Eukaryota</taxon>
        <taxon>Viridiplantae</taxon>
        <taxon>Streptophyta</taxon>
        <taxon>Embryophyta</taxon>
        <taxon>Tracheophyta</taxon>
        <taxon>Spermatophyta</taxon>
        <taxon>Magnoliopsida</taxon>
        <taxon>eudicotyledons</taxon>
        <taxon>Gunneridae</taxon>
        <taxon>Pentapetalae</taxon>
        <taxon>rosids</taxon>
        <taxon>fabids</taxon>
        <taxon>Fabales</taxon>
        <taxon>Fabaceae</taxon>
        <taxon>Papilionoideae</taxon>
        <taxon>50 kb inversion clade</taxon>
        <taxon>NPAAA clade</taxon>
        <taxon>Hologalegina</taxon>
        <taxon>IRL clade</taxon>
        <taxon>Trifolieae</taxon>
        <taxon>Medicago</taxon>
    </lineage>
</organism>
<sequence length="56" mass="6306">MDQSERGYLPYPAKETQGIQKQISNSGAHSKPKVLDTDFRTPFHSKLKLLKAGFQS</sequence>
<evidence type="ECO:0000313" key="2">
    <source>
        <dbReference type="EMBL" id="ACJ83527.1"/>
    </source>
</evidence>
<accession>B7FFT8</accession>
<protein>
    <submittedName>
        <fullName evidence="2">Uncharacterized protein</fullName>
    </submittedName>
</protein>
<evidence type="ECO:0000256" key="1">
    <source>
        <dbReference type="SAM" id="MobiDB-lite"/>
    </source>
</evidence>
<feature type="compositionally biased region" description="Polar residues" evidence="1">
    <location>
        <begin position="17"/>
        <end position="28"/>
    </location>
</feature>
<feature type="region of interest" description="Disordered" evidence="1">
    <location>
        <begin position="1"/>
        <end position="37"/>
    </location>
</feature>
<dbReference type="AlphaFoldDB" id="B7FFT8"/>